<dbReference type="AlphaFoldDB" id="A0A0G0D487"/>
<dbReference type="GO" id="GO:0005737">
    <property type="term" value="C:cytoplasm"/>
    <property type="evidence" value="ECO:0007669"/>
    <property type="project" value="UniProtKB-SubCell"/>
</dbReference>
<dbReference type="PANTHER" id="PTHR21237:SF23">
    <property type="entry name" value="GRPE PROTEIN HOMOLOG, MITOCHONDRIAL"/>
    <property type="match status" value="1"/>
</dbReference>
<dbReference type="FunFam" id="2.30.22.10:FF:000001">
    <property type="entry name" value="Protein GrpE"/>
    <property type="match status" value="1"/>
</dbReference>
<keyword evidence="5 10" id="KW-0346">Stress response</keyword>
<keyword evidence="6 10" id="KW-0143">Chaperone</keyword>
<accession>A0A0G0D487</accession>
<dbReference type="HAMAP" id="MF_01151">
    <property type="entry name" value="GrpE"/>
    <property type="match status" value="1"/>
</dbReference>
<evidence type="ECO:0000313" key="14">
    <source>
        <dbReference type="EMBL" id="KKP89059.1"/>
    </source>
</evidence>
<dbReference type="SUPFAM" id="SSF51064">
    <property type="entry name" value="Head domain of nucleotide exchange factor GrpE"/>
    <property type="match status" value="1"/>
</dbReference>
<dbReference type="PANTHER" id="PTHR21237">
    <property type="entry name" value="GRPE PROTEIN"/>
    <property type="match status" value="1"/>
</dbReference>
<feature type="compositionally biased region" description="Basic and acidic residues" evidence="13">
    <location>
        <begin position="1"/>
        <end position="19"/>
    </location>
</feature>
<keyword evidence="12" id="KW-0175">Coiled coil</keyword>
<comment type="caution">
    <text evidence="14">The sequence shown here is derived from an EMBL/GenBank/DDBJ whole genome shotgun (WGS) entry which is preliminary data.</text>
</comment>
<keyword evidence="4 10" id="KW-0963">Cytoplasm</keyword>
<feature type="region of interest" description="Disordered" evidence="13">
    <location>
        <begin position="1"/>
        <end position="24"/>
    </location>
</feature>
<dbReference type="GO" id="GO:0051087">
    <property type="term" value="F:protein-folding chaperone binding"/>
    <property type="evidence" value="ECO:0007669"/>
    <property type="project" value="InterPro"/>
</dbReference>
<dbReference type="GO" id="GO:0006457">
    <property type="term" value="P:protein folding"/>
    <property type="evidence" value="ECO:0007669"/>
    <property type="project" value="InterPro"/>
</dbReference>
<feature type="coiled-coil region" evidence="12">
    <location>
        <begin position="32"/>
        <end position="59"/>
    </location>
</feature>
<dbReference type="GO" id="GO:0000774">
    <property type="term" value="F:adenyl-nucleotide exchange factor activity"/>
    <property type="evidence" value="ECO:0007669"/>
    <property type="project" value="InterPro"/>
</dbReference>
<proteinExistence type="inferred from homology"/>
<evidence type="ECO:0000256" key="13">
    <source>
        <dbReference type="SAM" id="MobiDB-lite"/>
    </source>
</evidence>
<protein>
    <recommendedName>
        <fullName evidence="8 10">Protein GrpE</fullName>
    </recommendedName>
    <alternativeName>
        <fullName evidence="9 10">HSP-70 cofactor</fullName>
    </alternativeName>
</protein>
<evidence type="ECO:0000313" key="15">
    <source>
        <dbReference type="Proteomes" id="UP000034798"/>
    </source>
</evidence>
<evidence type="ECO:0000256" key="7">
    <source>
        <dbReference type="ARBA" id="ARBA00053401"/>
    </source>
</evidence>
<comment type="similarity">
    <text evidence="2 10 11">Belongs to the GrpE family.</text>
</comment>
<dbReference type="InterPro" id="IPR000740">
    <property type="entry name" value="GrpE"/>
</dbReference>
<dbReference type="Proteomes" id="UP000034798">
    <property type="component" value="Unassembled WGS sequence"/>
</dbReference>
<dbReference type="InterPro" id="IPR009012">
    <property type="entry name" value="GrpE_head"/>
</dbReference>
<gene>
    <name evidence="10" type="primary">grpE</name>
    <name evidence="14" type="ORF">UR91_C0007G0019</name>
</gene>
<dbReference type="PRINTS" id="PR00773">
    <property type="entry name" value="GRPEPROTEIN"/>
</dbReference>
<evidence type="ECO:0000256" key="12">
    <source>
        <dbReference type="SAM" id="Coils"/>
    </source>
</evidence>
<evidence type="ECO:0000256" key="8">
    <source>
        <dbReference type="ARBA" id="ARBA00072274"/>
    </source>
</evidence>
<dbReference type="Gene3D" id="2.30.22.10">
    <property type="entry name" value="Head domain of nucleotide exchange factor GrpE"/>
    <property type="match status" value="1"/>
</dbReference>
<evidence type="ECO:0000256" key="10">
    <source>
        <dbReference type="HAMAP-Rule" id="MF_01151"/>
    </source>
</evidence>
<comment type="function">
    <text evidence="7 10">Participates actively in the response to hyperosmotic and heat shock by preventing the aggregation of stress-denatured proteins, in association with DnaK and GrpE. It is the nucleotide exchange factor for DnaK and may function as a thermosensor. Unfolded proteins bind initially to DnaJ; upon interaction with the DnaJ-bound protein, DnaK hydrolyzes its bound ATP, resulting in the formation of a stable complex. GrpE releases ADP from DnaK; ATP binding to DnaK triggers the release of the substrate protein, thus completing the reaction cycle. Several rounds of ATP-dependent interactions between DnaJ, DnaK and GrpE are required for fully efficient folding.</text>
</comment>
<dbReference type="GO" id="GO:0051082">
    <property type="term" value="F:unfolded protein binding"/>
    <property type="evidence" value="ECO:0007669"/>
    <property type="project" value="TreeGrafter"/>
</dbReference>
<reference evidence="14 15" key="1">
    <citation type="journal article" date="2015" name="Nature">
        <title>rRNA introns, odd ribosomes, and small enigmatic genomes across a large radiation of phyla.</title>
        <authorList>
            <person name="Brown C.T."/>
            <person name="Hug L.A."/>
            <person name="Thomas B.C."/>
            <person name="Sharon I."/>
            <person name="Castelle C.J."/>
            <person name="Singh A."/>
            <person name="Wilkins M.J."/>
            <person name="Williams K.H."/>
            <person name="Banfield J.F."/>
        </authorList>
    </citation>
    <scope>NUCLEOTIDE SEQUENCE [LARGE SCALE GENOMIC DNA]</scope>
</reference>
<evidence type="ECO:0000256" key="9">
    <source>
        <dbReference type="ARBA" id="ARBA00076414"/>
    </source>
</evidence>
<dbReference type="InterPro" id="IPR013805">
    <property type="entry name" value="GrpE_CC"/>
</dbReference>
<comment type="subunit">
    <text evidence="3 10">Homodimer.</text>
</comment>
<dbReference type="SUPFAM" id="SSF58014">
    <property type="entry name" value="Coiled-coil domain of nucleotide exchange factor GrpE"/>
    <property type="match status" value="1"/>
</dbReference>
<evidence type="ECO:0000256" key="5">
    <source>
        <dbReference type="ARBA" id="ARBA00023016"/>
    </source>
</evidence>
<evidence type="ECO:0000256" key="3">
    <source>
        <dbReference type="ARBA" id="ARBA00011738"/>
    </source>
</evidence>
<evidence type="ECO:0000256" key="6">
    <source>
        <dbReference type="ARBA" id="ARBA00023186"/>
    </source>
</evidence>
<organism evidence="14 15">
    <name type="scientific">Candidatus Nomurabacteria bacterium GW2011_GWC2_35_8</name>
    <dbReference type="NCBI Taxonomy" id="1618752"/>
    <lineage>
        <taxon>Bacteria</taxon>
        <taxon>Candidatus Nomuraibacteriota</taxon>
    </lineage>
</organism>
<evidence type="ECO:0000256" key="11">
    <source>
        <dbReference type="RuleBase" id="RU004478"/>
    </source>
</evidence>
<dbReference type="Gene3D" id="3.90.20.20">
    <property type="match status" value="1"/>
</dbReference>
<evidence type="ECO:0000256" key="4">
    <source>
        <dbReference type="ARBA" id="ARBA00022490"/>
    </source>
</evidence>
<dbReference type="EMBL" id="LBQZ01000007">
    <property type="protein sequence ID" value="KKP89059.1"/>
    <property type="molecule type" value="Genomic_DNA"/>
</dbReference>
<evidence type="ECO:0000256" key="1">
    <source>
        <dbReference type="ARBA" id="ARBA00004496"/>
    </source>
</evidence>
<dbReference type="GO" id="GO:0042803">
    <property type="term" value="F:protein homodimerization activity"/>
    <property type="evidence" value="ECO:0007669"/>
    <property type="project" value="InterPro"/>
</dbReference>
<sequence>MSDEEVKKDAENIEQKEDTSEVLEFEFNEDGEEDLKKTLKKFRADLKQCQKENYELNATSMEYLLGWQKERAEFANYKKGEDDRRAMFSESMRERILTRFLTVLDSFNMAFANKEAWEKVDENWRRGVEYIYGQMSTVFEEYGVKEIGVVGEMFDPNIHQSIELVQADKKELNHTVSHVIQKGYKLGDRVIRAARVNVFEYNEKAGE</sequence>
<dbReference type="Pfam" id="PF01025">
    <property type="entry name" value="GrpE"/>
    <property type="match status" value="1"/>
</dbReference>
<evidence type="ECO:0000256" key="2">
    <source>
        <dbReference type="ARBA" id="ARBA00009054"/>
    </source>
</evidence>
<comment type="subcellular location">
    <subcellularLocation>
        <location evidence="1 10">Cytoplasm</location>
    </subcellularLocation>
</comment>
<dbReference type="PATRIC" id="fig|1618752.3.peg.168"/>
<dbReference type="CDD" id="cd00446">
    <property type="entry name" value="GrpE"/>
    <property type="match status" value="1"/>
</dbReference>
<name>A0A0G0D487_9BACT</name>